<evidence type="ECO:0000256" key="1">
    <source>
        <dbReference type="ARBA" id="ARBA00022630"/>
    </source>
</evidence>
<keyword evidence="6" id="KW-1185">Reference proteome</keyword>
<sequence>MDVYEAVRSRRAVRGFTDRPVAPEILQRVLAAACWSPSGSNIQPWHVYVVTGAPLAELKKIAVERVVAGEAWDDREFEMYPAEMASPYRERRAAFGRQRYAALGIAREDWEARQRAAVANWDCFGAPVALFCYIDRHLGLPQWADLGMYLQTVMLLLRAEGLHSCPQMAWSQVRRTVADVVSPPDELMLFCGMSVGYEDISVSYSRTGRAPLDETVTFLPG</sequence>
<dbReference type="PANTHER" id="PTHR23026:SF90">
    <property type="entry name" value="IODOTYROSINE DEIODINASE 1"/>
    <property type="match status" value="1"/>
</dbReference>
<dbReference type="CDD" id="cd02136">
    <property type="entry name" value="PnbA_NfnB-like"/>
    <property type="match status" value="1"/>
</dbReference>
<evidence type="ECO:0000313" key="6">
    <source>
        <dbReference type="Proteomes" id="UP000192534"/>
    </source>
</evidence>
<dbReference type="SUPFAM" id="SSF55469">
    <property type="entry name" value="FMN-dependent nitroreductase-like"/>
    <property type="match status" value="1"/>
</dbReference>
<feature type="domain" description="Nitroreductase" evidence="4">
    <location>
        <begin position="7"/>
        <end position="197"/>
    </location>
</feature>
<dbReference type="OrthoDB" id="9798230at2"/>
<keyword evidence="1" id="KW-0285">Flavoprotein</keyword>
<evidence type="ECO:0000259" key="4">
    <source>
        <dbReference type="Pfam" id="PF00881"/>
    </source>
</evidence>
<dbReference type="GO" id="GO:0016491">
    <property type="term" value="F:oxidoreductase activity"/>
    <property type="evidence" value="ECO:0007669"/>
    <property type="project" value="UniProtKB-KW"/>
</dbReference>
<dbReference type="Proteomes" id="UP000192534">
    <property type="component" value="Unassembled WGS sequence"/>
</dbReference>
<organism evidence="5 6">
    <name type="scientific">Mycolicibacterium rhodesiae</name>
    <name type="common">Mycobacterium rhodesiae</name>
    <dbReference type="NCBI Taxonomy" id="36814"/>
    <lineage>
        <taxon>Bacteria</taxon>
        <taxon>Bacillati</taxon>
        <taxon>Actinomycetota</taxon>
        <taxon>Actinomycetes</taxon>
        <taxon>Mycobacteriales</taxon>
        <taxon>Mycobacteriaceae</taxon>
        <taxon>Mycolicibacterium</taxon>
    </lineage>
</organism>
<protein>
    <submittedName>
        <fullName evidence="5">NADH dehydrogenase</fullName>
    </submittedName>
</protein>
<proteinExistence type="predicted"/>
<dbReference type="InterPro" id="IPR000415">
    <property type="entry name" value="Nitroreductase-like"/>
</dbReference>
<evidence type="ECO:0000256" key="3">
    <source>
        <dbReference type="ARBA" id="ARBA00023002"/>
    </source>
</evidence>
<dbReference type="EMBL" id="MVIH01000002">
    <property type="protein sequence ID" value="ORB56130.1"/>
    <property type="molecule type" value="Genomic_DNA"/>
</dbReference>
<gene>
    <name evidence="5" type="ORF">BST42_07130</name>
</gene>
<dbReference type="InterPro" id="IPR029479">
    <property type="entry name" value="Nitroreductase"/>
</dbReference>
<keyword evidence="2" id="KW-0288">FMN</keyword>
<dbReference type="InterPro" id="IPR050627">
    <property type="entry name" value="Nitroreductase/BluB"/>
</dbReference>
<evidence type="ECO:0000256" key="2">
    <source>
        <dbReference type="ARBA" id="ARBA00022643"/>
    </source>
</evidence>
<keyword evidence="3" id="KW-0560">Oxidoreductase</keyword>
<dbReference type="Gene3D" id="3.40.109.10">
    <property type="entry name" value="NADH Oxidase"/>
    <property type="match status" value="1"/>
</dbReference>
<reference evidence="5 6" key="1">
    <citation type="submission" date="2016-12" db="EMBL/GenBank/DDBJ databases">
        <title>The new phylogeny of genus Mycobacterium.</title>
        <authorList>
            <person name="Tortoli E."/>
            <person name="Trovato A."/>
            <person name="Cirillo D.M."/>
        </authorList>
    </citation>
    <scope>NUCLEOTIDE SEQUENCE [LARGE SCALE GENOMIC DNA]</scope>
    <source>
        <strain evidence="5 6">DSM 44223</strain>
    </source>
</reference>
<name>A0A1X0J2J6_MYCRH</name>
<comment type="caution">
    <text evidence="5">The sequence shown here is derived from an EMBL/GenBank/DDBJ whole genome shotgun (WGS) entry which is preliminary data.</text>
</comment>
<dbReference type="PANTHER" id="PTHR23026">
    <property type="entry name" value="NADPH NITROREDUCTASE"/>
    <property type="match status" value="1"/>
</dbReference>
<accession>A0A1X0J2J6</accession>
<dbReference type="AlphaFoldDB" id="A0A1X0J2J6"/>
<evidence type="ECO:0000313" key="5">
    <source>
        <dbReference type="EMBL" id="ORB56130.1"/>
    </source>
</evidence>
<dbReference type="Pfam" id="PF00881">
    <property type="entry name" value="Nitroreductase"/>
    <property type="match status" value="1"/>
</dbReference>
<dbReference type="RefSeq" id="WP_083117825.1">
    <property type="nucleotide sequence ID" value="NZ_JACKUO010000040.1"/>
</dbReference>